<dbReference type="CDD" id="cd00019">
    <property type="entry name" value="AP2Ec"/>
    <property type="match status" value="1"/>
</dbReference>
<dbReference type="PANTHER" id="PTHR21445:SF0">
    <property type="entry name" value="APURINIC-APYRIMIDINIC ENDONUCLEASE"/>
    <property type="match status" value="1"/>
</dbReference>
<dbReference type="AlphaFoldDB" id="A0A9P4TU38"/>
<dbReference type="PROSITE" id="PS51432">
    <property type="entry name" value="AP_NUCLEASE_F2_4"/>
    <property type="match status" value="1"/>
</dbReference>
<evidence type="ECO:0000256" key="5">
    <source>
        <dbReference type="ARBA" id="ARBA00022763"/>
    </source>
</evidence>
<evidence type="ECO:0000256" key="7">
    <source>
        <dbReference type="ARBA" id="ARBA00022833"/>
    </source>
</evidence>
<feature type="region of interest" description="Disordered" evidence="9">
    <location>
        <begin position="327"/>
        <end position="374"/>
    </location>
</feature>
<comment type="similarity">
    <text evidence="2">Belongs to the AP endonuclease 2 family.</text>
</comment>
<dbReference type="PANTHER" id="PTHR21445">
    <property type="entry name" value="ENDONUCLEASE IV ENDODEOXYRIBONUCLEASE IV"/>
    <property type="match status" value="1"/>
</dbReference>
<evidence type="ECO:0000313" key="12">
    <source>
        <dbReference type="Proteomes" id="UP000800235"/>
    </source>
</evidence>
<dbReference type="NCBIfam" id="TIGR00587">
    <property type="entry name" value="nfo"/>
    <property type="match status" value="1"/>
</dbReference>
<dbReference type="GO" id="GO:0003906">
    <property type="term" value="F:DNA-(apurinic or apyrimidinic site) endonuclease activity"/>
    <property type="evidence" value="ECO:0007669"/>
    <property type="project" value="TreeGrafter"/>
</dbReference>
<dbReference type="Pfam" id="PF01261">
    <property type="entry name" value="AP_endonuc_2"/>
    <property type="match status" value="1"/>
</dbReference>
<evidence type="ECO:0000256" key="6">
    <source>
        <dbReference type="ARBA" id="ARBA00022801"/>
    </source>
</evidence>
<evidence type="ECO:0000313" key="11">
    <source>
        <dbReference type="EMBL" id="KAF2421835.1"/>
    </source>
</evidence>
<dbReference type="SUPFAM" id="SSF51658">
    <property type="entry name" value="Xylose isomerase-like"/>
    <property type="match status" value="1"/>
</dbReference>
<dbReference type="EMBL" id="MU007095">
    <property type="protein sequence ID" value="KAF2421835.1"/>
    <property type="molecule type" value="Genomic_DNA"/>
</dbReference>
<dbReference type="PROSITE" id="PS00731">
    <property type="entry name" value="AP_NUCLEASE_F2_3"/>
    <property type="match status" value="1"/>
</dbReference>
<dbReference type="SMART" id="SM00518">
    <property type="entry name" value="AP2Ec"/>
    <property type="match status" value="1"/>
</dbReference>
<evidence type="ECO:0000256" key="2">
    <source>
        <dbReference type="ARBA" id="ARBA00005340"/>
    </source>
</evidence>
<reference evidence="11" key="1">
    <citation type="journal article" date="2020" name="Stud. Mycol.">
        <title>101 Dothideomycetes genomes: a test case for predicting lifestyles and emergence of pathogens.</title>
        <authorList>
            <person name="Haridas S."/>
            <person name="Albert R."/>
            <person name="Binder M."/>
            <person name="Bloem J."/>
            <person name="Labutti K."/>
            <person name="Salamov A."/>
            <person name="Andreopoulos B."/>
            <person name="Baker S."/>
            <person name="Barry K."/>
            <person name="Bills G."/>
            <person name="Bluhm B."/>
            <person name="Cannon C."/>
            <person name="Castanera R."/>
            <person name="Culley D."/>
            <person name="Daum C."/>
            <person name="Ezra D."/>
            <person name="Gonzalez J."/>
            <person name="Henrissat B."/>
            <person name="Kuo A."/>
            <person name="Liang C."/>
            <person name="Lipzen A."/>
            <person name="Lutzoni F."/>
            <person name="Magnuson J."/>
            <person name="Mondo S."/>
            <person name="Nolan M."/>
            <person name="Ohm R."/>
            <person name="Pangilinan J."/>
            <person name="Park H.-J."/>
            <person name="Ramirez L."/>
            <person name="Alfaro M."/>
            <person name="Sun H."/>
            <person name="Tritt A."/>
            <person name="Yoshinaga Y."/>
            <person name="Zwiers L.-H."/>
            <person name="Turgeon B."/>
            <person name="Goodwin S."/>
            <person name="Spatafora J."/>
            <person name="Crous P."/>
            <person name="Grigoriev I."/>
        </authorList>
    </citation>
    <scope>NUCLEOTIDE SEQUENCE</scope>
    <source>
        <strain evidence="11">CBS 130266</strain>
    </source>
</reference>
<dbReference type="PROSITE" id="PS00730">
    <property type="entry name" value="AP_NUCLEASE_F2_2"/>
    <property type="match status" value="1"/>
</dbReference>
<evidence type="ECO:0000259" key="10">
    <source>
        <dbReference type="Pfam" id="PF01261"/>
    </source>
</evidence>
<feature type="compositionally biased region" description="Basic residues" evidence="9">
    <location>
        <begin position="348"/>
        <end position="360"/>
    </location>
</feature>
<dbReference type="GO" id="GO:0006284">
    <property type="term" value="P:base-excision repair"/>
    <property type="evidence" value="ECO:0007669"/>
    <property type="project" value="TreeGrafter"/>
</dbReference>
<dbReference type="OrthoDB" id="7663182at2759"/>
<dbReference type="InterPro" id="IPR018246">
    <property type="entry name" value="AP_endonuc_F2_Zn_BS"/>
</dbReference>
<dbReference type="HAMAP" id="MF_00152">
    <property type="entry name" value="Nfo"/>
    <property type="match status" value="1"/>
</dbReference>
<evidence type="ECO:0000256" key="4">
    <source>
        <dbReference type="ARBA" id="ARBA00022723"/>
    </source>
</evidence>
<dbReference type="FunFam" id="3.20.20.150:FF:000001">
    <property type="entry name" value="Probable endonuclease 4"/>
    <property type="match status" value="1"/>
</dbReference>
<keyword evidence="8" id="KW-0234">DNA repair</keyword>
<sequence>MPLAARTVGSKIVLGAHISAAGGVHNAVTASVHIGGNAFALFLKSQRKWVNPDLQDEHCTQFLSNCKEHKYDKVNHKIPPIVPHGSYLVNLAHPDPDRTKQAYDVFLDDLDRCNKLGIHLYNFHPGNAAANESREDAIEHLAGQLNRAHKDPSSGSVVTLLETMAAGGNVLGSTFQDLASIIDLIQQKDRVGVCLDTCHVFAAGYDLRAPEVFKATIDDFDSIIGLKYLKALHINDSKAPIGSQRDLHANIGTGFLGLRSFHNIVNESRLWGLPMILETPIDVKDPETKKEVPDKSIWAREIKLLESLVGMDVESAEFKRMQVELQEKGLAERERVQDQVDRREEKKKARSTKGAKRRKGKKEESSDGESSSAE</sequence>
<comment type="caution">
    <text evidence="11">The sequence shown here is derived from an EMBL/GenBank/DDBJ whole genome shotgun (WGS) entry which is preliminary data.</text>
</comment>
<evidence type="ECO:0000256" key="3">
    <source>
        <dbReference type="ARBA" id="ARBA00021759"/>
    </source>
</evidence>
<dbReference type="Proteomes" id="UP000800235">
    <property type="component" value="Unassembled WGS sequence"/>
</dbReference>
<dbReference type="InterPro" id="IPR036237">
    <property type="entry name" value="Xyl_isomerase-like_sf"/>
</dbReference>
<feature type="compositionally biased region" description="Basic and acidic residues" evidence="9">
    <location>
        <begin position="327"/>
        <end position="347"/>
    </location>
</feature>
<accession>A0A9P4TU38</accession>
<dbReference type="InterPro" id="IPR001719">
    <property type="entry name" value="AP_endonuc_2"/>
</dbReference>
<dbReference type="InterPro" id="IPR013022">
    <property type="entry name" value="Xyl_isomerase-like_TIM-brl"/>
</dbReference>
<name>A0A9P4TU38_9PEZI</name>
<dbReference type="GO" id="GO:0005739">
    <property type="term" value="C:mitochondrion"/>
    <property type="evidence" value="ECO:0007669"/>
    <property type="project" value="TreeGrafter"/>
</dbReference>
<evidence type="ECO:0000256" key="8">
    <source>
        <dbReference type="ARBA" id="ARBA00023204"/>
    </source>
</evidence>
<gene>
    <name evidence="11" type="ORF">EJ08DRAFT_597268</name>
</gene>
<keyword evidence="12" id="KW-1185">Reference proteome</keyword>
<dbReference type="GO" id="GO:0008081">
    <property type="term" value="F:phosphoric diester hydrolase activity"/>
    <property type="evidence" value="ECO:0007669"/>
    <property type="project" value="TreeGrafter"/>
</dbReference>
<feature type="domain" description="Xylose isomerase-like TIM barrel" evidence="10">
    <location>
        <begin position="32"/>
        <end position="306"/>
    </location>
</feature>
<keyword evidence="7" id="KW-0862">Zinc</keyword>
<dbReference type="GO" id="GO:0003677">
    <property type="term" value="F:DNA binding"/>
    <property type="evidence" value="ECO:0007669"/>
    <property type="project" value="InterPro"/>
</dbReference>
<evidence type="ECO:0000256" key="9">
    <source>
        <dbReference type="SAM" id="MobiDB-lite"/>
    </source>
</evidence>
<keyword evidence="5" id="KW-0227">DNA damage</keyword>
<dbReference type="Gene3D" id="3.20.20.150">
    <property type="entry name" value="Divalent-metal-dependent TIM barrel enzymes"/>
    <property type="match status" value="1"/>
</dbReference>
<comment type="cofactor">
    <cofactor evidence="1">
        <name>Zn(2+)</name>
        <dbReference type="ChEBI" id="CHEBI:29105"/>
    </cofactor>
</comment>
<dbReference type="GO" id="GO:0008270">
    <property type="term" value="F:zinc ion binding"/>
    <property type="evidence" value="ECO:0007669"/>
    <property type="project" value="InterPro"/>
</dbReference>
<organism evidence="11 12">
    <name type="scientific">Tothia fuscella</name>
    <dbReference type="NCBI Taxonomy" id="1048955"/>
    <lineage>
        <taxon>Eukaryota</taxon>
        <taxon>Fungi</taxon>
        <taxon>Dikarya</taxon>
        <taxon>Ascomycota</taxon>
        <taxon>Pezizomycotina</taxon>
        <taxon>Dothideomycetes</taxon>
        <taxon>Pleosporomycetidae</taxon>
        <taxon>Venturiales</taxon>
        <taxon>Cylindrosympodiaceae</taxon>
        <taxon>Tothia</taxon>
    </lineage>
</organism>
<proteinExistence type="inferred from homology"/>
<dbReference type="GO" id="GO:0005634">
    <property type="term" value="C:nucleus"/>
    <property type="evidence" value="ECO:0007669"/>
    <property type="project" value="TreeGrafter"/>
</dbReference>
<protein>
    <recommendedName>
        <fullName evidence="3">Apurinic-apyrimidinic endonuclease 1</fullName>
    </recommendedName>
</protein>
<keyword evidence="4" id="KW-0479">Metal-binding</keyword>
<keyword evidence="6" id="KW-0378">Hydrolase</keyword>
<evidence type="ECO:0000256" key="1">
    <source>
        <dbReference type="ARBA" id="ARBA00001947"/>
    </source>
</evidence>